<sequence>MKDNDTFVPSRLQLPSAEGTEDFQAFFANPLANAAPRPTAPQQEPLPAPQQGVSPATAGIVPTAGVPTVTPSPQNTVQGPLPMQNAFGWLSGLQATNLLHQFTGTPAQQSSHLTGVQQQVPQSPFLTGGHGGFSFPAVSPTTPAATTAATTAHGFPTADSAAGPAGFAPQMNPWAATLASLGALQAADGSYSPFKMNVPRYAPAHWATIKSETTRTMCPPAYLQAALLLAKPFSDGAWLVFSEGNTESASSWMQIVDRRPLGIMLSPHDQGSNKGGTATDSVNFLHQAIDFRAKADNAFRLVCLPERVASRVITAAMQKLIYHVSSWNIERGRERPGTVVRVVGEMFGERLEKESEGCGITKNWTFEKNVRFNSPDE</sequence>
<dbReference type="AlphaFoldDB" id="A0AAD2JKT8"/>
<evidence type="ECO:0000313" key="3">
    <source>
        <dbReference type="Proteomes" id="UP001295423"/>
    </source>
</evidence>
<accession>A0AAD2JKT8</accession>
<evidence type="ECO:0000256" key="1">
    <source>
        <dbReference type="SAM" id="MobiDB-lite"/>
    </source>
</evidence>
<feature type="compositionally biased region" description="Low complexity" evidence="1">
    <location>
        <begin position="25"/>
        <end position="51"/>
    </location>
</feature>
<dbReference type="EMBL" id="CAKOGP040002021">
    <property type="protein sequence ID" value="CAJ1959781.1"/>
    <property type="molecule type" value="Genomic_DNA"/>
</dbReference>
<reference evidence="2" key="1">
    <citation type="submission" date="2023-08" db="EMBL/GenBank/DDBJ databases">
        <authorList>
            <person name="Audoor S."/>
            <person name="Bilcke G."/>
        </authorList>
    </citation>
    <scope>NUCLEOTIDE SEQUENCE</scope>
</reference>
<keyword evidence="3" id="KW-1185">Reference proteome</keyword>
<evidence type="ECO:0000313" key="2">
    <source>
        <dbReference type="EMBL" id="CAJ1959781.1"/>
    </source>
</evidence>
<proteinExistence type="predicted"/>
<gene>
    <name evidence="2" type="ORF">CYCCA115_LOCUS18200</name>
</gene>
<name>A0AAD2JKT8_9STRA</name>
<feature type="region of interest" description="Disordered" evidence="1">
    <location>
        <begin position="1"/>
        <end position="76"/>
    </location>
</feature>
<dbReference type="Proteomes" id="UP001295423">
    <property type="component" value="Unassembled WGS sequence"/>
</dbReference>
<protein>
    <submittedName>
        <fullName evidence="2">Uncharacterized protein</fullName>
    </submittedName>
</protein>
<organism evidence="2 3">
    <name type="scientific">Cylindrotheca closterium</name>
    <dbReference type="NCBI Taxonomy" id="2856"/>
    <lineage>
        <taxon>Eukaryota</taxon>
        <taxon>Sar</taxon>
        <taxon>Stramenopiles</taxon>
        <taxon>Ochrophyta</taxon>
        <taxon>Bacillariophyta</taxon>
        <taxon>Bacillariophyceae</taxon>
        <taxon>Bacillariophycidae</taxon>
        <taxon>Bacillariales</taxon>
        <taxon>Bacillariaceae</taxon>
        <taxon>Cylindrotheca</taxon>
    </lineage>
</organism>
<comment type="caution">
    <text evidence="2">The sequence shown here is derived from an EMBL/GenBank/DDBJ whole genome shotgun (WGS) entry which is preliminary data.</text>
</comment>